<dbReference type="InParanoid" id="A0A4W3JS26"/>
<sequence>MSRVKTMENRCSRIEYSLRSSAQLGLEVLRRAQQRQVHWSVGGPSSGTTVGAVSSALRDELVGQAAEGQMNFDEAFASILQFMAHSTKQCQRYYDSMPASSRSNWEENHIRRYHNDDIAPSVSRQPQYFNSKPASSRSKWEENHIRQYQMDKIPPSVSRQPIDCTEEIHIEVAPGSYKVTATSKQSARQQTHVINLRPGQTIDLTFTT</sequence>
<evidence type="ECO:0000313" key="2">
    <source>
        <dbReference type="Ensembl" id="ENSCMIP00000034785.1"/>
    </source>
</evidence>
<dbReference type="GO" id="GO:1901222">
    <property type="term" value="P:regulation of non-canonical NF-kappaB signal transduction"/>
    <property type="evidence" value="ECO:0007669"/>
    <property type="project" value="InterPro"/>
</dbReference>
<dbReference type="OMA" id="SAVCEDY"/>
<accession>A0A4W3JS26</accession>
<gene>
    <name evidence="2" type="primary">LOC103174924</name>
</gene>
<reference evidence="3" key="3">
    <citation type="journal article" date="2014" name="Nature">
        <title>Elephant shark genome provides unique insights into gnathostome evolution.</title>
        <authorList>
            <consortium name="International Elephant Shark Genome Sequencing Consortium"/>
            <person name="Venkatesh B."/>
            <person name="Lee A.P."/>
            <person name="Ravi V."/>
            <person name="Maurya A.K."/>
            <person name="Lian M.M."/>
            <person name="Swann J.B."/>
            <person name="Ohta Y."/>
            <person name="Flajnik M.F."/>
            <person name="Sutoh Y."/>
            <person name="Kasahara M."/>
            <person name="Hoon S."/>
            <person name="Gangu V."/>
            <person name="Roy S.W."/>
            <person name="Irimia M."/>
            <person name="Korzh V."/>
            <person name="Kondrychyn I."/>
            <person name="Lim Z.W."/>
            <person name="Tay B.H."/>
            <person name="Tohari S."/>
            <person name="Kong K.W."/>
            <person name="Ho S."/>
            <person name="Lorente-Galdos B."/>
            <person name="Quilez J."/>
            <person name="Marques-Bonet T."/>
            <person name="Raney B.J."/>
            <person name="Ingham P.W."/>
            <person name="Tay A."/>
            <person name="Hillier L.W."/>
            <person name="Minx P."/>
            <person name="Boehm T."/>
            <person name="Wilson R.K."/>
            <person name="Brenner S."/>
            <person name="Warren W.C."/>
        </authorList>
    </citation>
    <scope>NUCLEOTIDE SEQUENCE [LARGE SCALE GENOMIC DNA]</scope>
</reference>
<protein>
    <submittedName>
        <fullName evidence="2">A-kinase-interacting protein 1-like</fullName>
    </submittedName>
</protein>
<evidence type="ECO:0000256" key="1">
    <source>
        <dbReference type="SAM" id="MobiDB-lite"/>
    </source>
</evidence>
<proteinExistence type="predicted"/>
<dbReference type="PANTHER" id="PTHR14330">
    <property type="entry name" value="A-KINASE-INTERACTING PROTEIN 1"/>
    <property type="match status" value="1"/>
</dbReference>
<dbReference type="STRING" id="7868.ENSCMIP00000034785"/>
<name>A0A4W3JS26_CALMI</name>
<reference evidence="2" key="4">
    <citation type="submission" date="2025-08" db="UniProtKB">
        <authorList>
            <consortium name="Ensembl"/>
        </authorList>
    </citation>
    <scope>IDENTIFICATION</scope>
</reference>
<dbReference type="Ensembl" id="ENSCMIT00000035306.1">
    <property type="protein sequence ID" value="ENSCMIP00000034785.1"/>
    <property type="gene ID" value="ENSCMIG00000014745.1"/>
</dbReference>
<feature type="region of interest" description="Disordered" evidence="1">
    <location>
        <begin position="116"/>
        <end position="140"/>
    </location>
</feature>
<dbReference type="GeneTree" id="ENSGT00390000017064"/>
<reference evidence="2" key="5">
    <citation type="submission" date="2025-09" db="UniProtKB">
        <authorList>
            <consortium name="Ensembl"/>
        </authorList>
    </citation>
    <scope>IDENTIFICATION</scope>
</reference>
<organism evidence="2 3">
    <name type="scientific">Callorhinchus milii</name>
    <name type="common">Ghost shark</name>
    <dbReference type="NCBI Taxonomy" id="7868"/>
    <lineage>
        <taxon>Eukaryota</taxon>
        <taxon>Metazoa</taxon>
        <taxon>Chordata</taxon>
        <taxon>Craniata</taxon>
        <taxon>Vertebrata</taxon>
        <taxon>Chondrichthyes</taxon>
        <taxon>Holocephali</taxon>
        <taxon>Chimaeriformes</taxon>
        <taxon>Callorhinchidae</taxon>
        <taxon>Callorhinchus</taxon>
    </lineage>
</organism>
<dbReference type="InterPro" id="IPR033214">
    <property type="entry name" value="AKIP1"/>
</dbReference>
<evidence type="ECO:0000313" key="3">
    <source>
        <dbReference type="Proteomes" id="UP000314986"/>
    </source>
</evidence>
<reference evidence="3" key="1">
    <citation type="journal article" date="2006" name="Science">
        <title>Ancient noncoding elements conserved in the human genome.</title>
        <authorList>
            <person name="Venkatesh B."/>
            <person name="Kirkness E.F."/>
            <person name="Loh Y.H."/>
            <person name="Halpern A.L."/>
            <person name="Lee A.P."/>
            <person name="Johnson J."/>
            <person name="Dandona N."/>
            <person name="Viswanathan L.D."/>
            <person name="Tay A."/>
            <person name="Venter J.C."/>
            <person name="Strausberg R.L."/>
            <person name="Brenner S."/>
        </authorList>
    </citation>
    <scope>NUCLEOTIDE SEQUENCE [LARGE SCALE GENOMIC DNA]</scope>
</reference>
<dbReference type="GO" id="GO:0005654">
    <property type="term" value="C:nucleoplasm"/>
    <property type="evidence" value="ECO:0007669"/>
    <property type="project" value="TreeGrafter"/>
</dbReference>
<feature type="compositionally biased region" description="Polar residues" evidence="1">
    <location>
        <begin position="122"/>
        <end position="137"/>
    </location>
</feature>
<keyword evidence="3" id="KW-1185">Reference proteome</keyword>
<dbReference type="Proteomes" id="UP000314986">
    <property type="component" value="Unassembled WGS sequence"/>
</dbReference>
<dbReference type="AlphaFoldDB" id="A0A4W3JS26"/>
<dbReference type="PANTHER" id="PTHR14330:SF2">
    <property type="entry name" value="A-KINASE-INTERACTING PROTEIN 1"/>
    <property type="match status" value="1"/>
</dbReference>
<reference evidence="3" key="2">
    <citation type="journal article" date="2007" name="PLoS Biol.">
        <title>Survey sequencing and comparative analysis of the elephant shark (Callorhinchus milii) genome.</title>
        <authorList>
            <person name="Venkatesh B."/>
            <person name="Kirkness E.F."/>
            <person name="Loh Y.H."/>
            <person name="Halpern A.L."/>
            <person name="Lee A.P."/>
            <person name="Johnson J."/>
            <person name="Dandona N."/>
            <person name="Viswanathan L.D."/>
            <person name="Tay A."/>
            <person name="Venter J.C."/>
            <person name="Strausberg R.L."/>
            <person name="Brenner S."/>
        </authorList>
    </citation>
    <scope>NUCLEOTIDE SEQUENCE [LARGE SCALE GENOMIC DNA]</scope>
</reference>